<dbReference type="PROSITE" id="PS50011">
    <property type="entry name" value="PROTEIN_KINASE_DOM"/>
    <property type="match status" value="1"/>
</dbReference>
<dbReference type="Gene3D" id="2.90.10.10">
    <property type="entry name" value="Bulb-type lectin domain"/>
    <property type="match status" value="1"/>
</dbReference>
<dbReference type="GO" id="GO:0005524">
    <property type="term" value="F:ATP binding"/>
    <property type="evidence" value="ECO:0007669"/>
    <property type="project" value="UniProtKB-UniRule"/>
</dbReference>
<comment type="similarity">
    <text evidence="19">Belongs to the protein kinase superfamily. Ser/Thr protein kinase family.</text>
</comment>
<comment type="subcellular location">
    <subcellularLocation>
        <location evidence="1">Cell membrane</location>
        <topology evidence="1">Single-pass type I membrane protein</topology>
    </subcellularLocation>
</comment>
<dbReference type="SMART" id="SM00220">
    <property type="entry name" value="S_TKc"/>
    <property type="match status" value="1"/>
</dbReference>
<evidence type="ECO:0000256" key="8">
    <source>
        <dbReference type="ARBA" id="ARBA00022734"/>
    </source>
</evidence>
<dbReference type="GO" id="GO:0005886">
    <property type="term" value="C:plasma membrane"/>
    <property type="evidence" value="ECO:0007669"/>
    <property type="project" value="UniProtKB-SubCell"/>
</dbReference>
<comment type="catalytic activity">
    <reaction evidence="17 19">
        <text>L-threonyl-[protein] + ATP = O-phospho-L-threonyl-[protein] + ADP + H(+)</text>
        <dbReference type="Rhea" id="RHEA:46608"/>
        <dbReference type="Rhea" id="RHEA-COMP:11060"/>
        <dbReference type="Rhea" id="RHEA-COMP:11605"/>
        <dbReference type="ChEBI" id="CHEBI:15378"/>
        <dbReference type="ChEBI" id="CHEBI:30013"/>
        <dbReference type="ChEBI" id="CHEBI:30616"/>
        <dbReference type="ChEBI" id="CHEBI:61977"/>
        <dbReference type="ChEBI" id="CHEBI:456216"/>
        <dbReference type="EC" id="2.7.11.1"/>
    </reaction>
</comment>
<dbReference type="SUPFAM" id="SSF51110">
    <property type="entry name" value="alpha-D-mannose-specific plant lectins"/>
    <property type="match status" value="1"/>
</dbReference>
<dbReference type="CDD" id="cd01098">
    <property type="entry name" value="PAN_AP_plant"/>
    <property type="match status" value="1"/>
</dbReference>
<dbReference type="InterPro" id="IPR001480">
    <property type="entry name" value="Bulb-type_lectin_dom"/>
</dbReference>
<dbReference type="InterPro" id="IPR000858">
    <property type="entry name" value="S_locus_glycoprot_dom"/>
</dbReference>
<dbReference type="InterPro" id="IPR024171">
    <property type="entry name" value="SRK-like_kinase"/>
</dbReference>
<evidence type="ECO:0000256" key="11">
    <source>
        <dbReference type="ARBA" id="ARBA00022840"/>
    </source>
</evidence>
<dbReference type="PANTHER" id="PTHR27002">
    <property type="entry name" value="RECEPTOR-LIKE SERINE/THREONINE-PROTEIN KINASE SD1-8"/>
    <property type="match status" value="1"/>
</dbReference>
<evidence type="ECO:0000313" key="27">
    <source>
        <dbReference type="EMBL" id="KAK7400457.1"/>
    </source>
</evidence>
<dbReference type="Pfam" id="PF00954">
    <property type="entry name" value="S_locus_glycop"/>
    <property type="match status" value="1"/>
</dbReference>
<evidence type="ECO:0000259" key="24">
    <source>
        <dbReference type="PROSITE" id="PS50026"/>
    </source>
</evidence>
<evidence type="ECO:0000256" key="9">
    <source>
        <dbReference type="ARBA" id="ARBA00022741"/>
    </source>
</evidence>
<dbReference type="InterPro" id="IPR036426">
    <property type="entry name" value="Bulb-type_lectin_dom_sf"/>
</dbReference>
<sequence>MKVVYPLYRLGKGRVSLGGYLFLPYSSHNVVCCGTIGDMTLWVVGSPLWVVMVTGRGSVASVALTCMNKVMKLFSALRLFLLVTILYRFGHSINTITINHSIKDGDVLISDDSGNFALGFFSPPNSTNRYVGIWYNKVSQQTVVWVANRDTPLNHTSGVLQISNNGNLVLHNNNNNTRDLNPVWSTNVSSIEATNVSAKLLDTGNLVLVHNHRDDEVLWQSFDYPGNTMLPFMKLGLDRKTGLNRFLISWRSANDPGTGNVTYRIDPSGYPQLFLYKDMKPFWRVGSWTGERWSGVPEMTPNFIFNVSYVNDENEVSIMYGVKDPTVFSRMMLDETGHVFRSTWQEHEKRWFQIWNAPKEECDNFRRCGSNANCDPYHMDKFECECLPGFEPKFEREWYLRDGSGGCVRKKNVSTCGNGEGFVEVARVKVPDTSKARVVARIGMKECRERCLSDCTCGAYTSANESSESGCVTWHGDMEDTRTFTQVGQSLFVRVDKLELAKYAKHPYGSLGKKGMMAILTVAISLFLFLAISFVYWFVKNRKQGMTRARKFSFPLLSLEDSTSLHEFDTTKNSDLPFFDFSSIAAATDNFSEAKKLGQGGFGSVYKGLLSNGMEIAVKRLSKHSGQGIEEFKNEVVLISKLQHRNLVRILGCCIQGDEKMLVYEYLPNKSLDSLIFDESKRSQLDLKKRFDIICGIARGILYLHQDSRLRIIHRDLKASNVLLDSALNPKIADFGMARIFGGDQIEANTNRVVGTYGYMSPEYAMEGQFSIKSDVYSFGVLLLEIVTGRKNGGQYEDITVTNLVGHIWYLWRDGRTMEIVDQSLGESCSEYEVQRCIQIGLLCVQDYATDRPSMSAVVFMLGNDSTLPDPKQPAFIFKKTNNESSTSEGVYSVNDASITMIEAR</sequence>
<keyword evidence="9 19" id="KW-0547">Nucleotide-binding</keyword>
<dbReference type="InterPro" id="IPR000719">
    <property type="entry name" value="Prot_kinase_dom"/>
</dbReference>
<dbReference type="Pfam" id="PF07714">
    <property type="entry name" value="PK_Tyr_Ser-Thr"/>
    <property type="match status" value="1"/>
</dbReference>
<keyword evidence="13 22" id="KW-0472">Membrane</keyword>
<keyword evidence="12 22" id="KW-1133">Transmembrane helix</keyword>
<feature type="domain" description="Bulb-type lectin" evidence="25">
    <location>
        <begin position="93"/>
        <end position="221"/>
    </location>
</feature>
<feature type="domain" description="Protein kinase" evidence="23">
    <location>
        <begin position="591"/>
        <end position="868"/>
    </location>
</feature>
<dbReference type="PROSITE" id="PS50026">
    <property type="entry name" value="EGF_3"/>
    <property type="match status" value="1"/>
</dbReference>
<dbReference type="EMBL" id="JAYMYS010000003">
    <property type="protein sequence ID" value="KAK7400457.1"/>
    <property type="molecule type" value="Genomic_DNA"/>
</dbReference>
<evidence type="ECO:0000256" key="2">
    <source>
        <dbReference type="ARBA" id="ARBA00022475"/>
    </source>
</evidence>
<dbReference type="Gene3D" id="1.10.510.10">
    <property type="entry name" value="Transferase(Phosphotransferase) domain 1"/>
    <property type="match status" value="1"/>
</dbReference>
<evidence type="ECO:0000256" key="19">
    <source>
        <dbReference type="PIRNR" id="PIRNR000641"/>
    </source>
</evidence>
<feature type="domain" description="EGF-like" evidence="24">
    <location>
        <begin position="358"/>
        <end position="396"/>
    </location>
</feature>
<reference evidence="27 28" key="1">
    <citation type="submission" date="2024-01" db="EMBL/GenBank/DDBJ databases">
        <title>The genomes of 5 underutilized Papilionoideae crops provide insights into root nodulation and disease resistanc.</title>
        <authorList>
            <person name="Jiang F."/>
        </authorList>
    </citation>
    <scope>NUCLEOTIDE SEQUENCE [LARGE SCALE GENOMIC DNA]</scope>
    <source>
        <strain evidence="27">DUOXIRENSHENG_FW03</strain>
        <tissue evidence="27">Leaves</tissue>
    </source>
</reference>
<evidence type="ECO:0000256" key="17">
    <source>
        <dbReference type="ARBA" id="ARBA00047899"/>
    </source>
</evidence>
<evidence type="ECO:0000256" key="13">
    <source>
        <dbReference type="ARBA" id="ARBA00023136"/>
    </source>
</evidence>
<dbReference type="FunFam" id="2.90.10.10:FF:000005">
    <property type="entry name" value="G-type lectin S-receptor-like serine/threonine-protein kinase"/>
    <property type="match status" value="1"/>
</dbReference>
<dbReference type="CDD" id="cd14066">
    <property type="entry name" value="STKc_IRAK"/>
    <property type="match status" value="1"/>
</dbReference>
<dbReference type="PIRSF" id="PIRSF000641">
    <property type="entry name" value="SRK"/>
    <property type="match status" value="1"/>
</dbReference>
<evidence type="ECO:0000256" key="20">
    <source>
        <dbReference type="PROSITE-ProRule" id="PRU00076"/>
    </source>
</evidence>
<keyword evidence="4 20" id="KW-0245">EGF-like domain</keyword>
<dbReference type="FunFam" id="1.10.510.10:FF:000060">
    <property type="entry name" value="G-type lectin S-receptor-like serine/threonine-protein kinase"/>
    <property type="match status" value="1"/>
</dbReference>
<evidence type="ECO:0000313" key="28">
    <source>
        <dbReference type="Proteomes" id="UP001386955"/>
    </source>
</evidence>
<dbReference type="InterPro" id="IPR008271">
    <property type="entry name" value="Ser/Thr_kinase_AS"/>
</dbReference>
<evidence type="ECO:0000256" key="4">
    <source>
        <dbReference type="ARBA" id="ARBA00022536"/>
    </source>
</evidence>
<proteinExistence type="inferred from homology"/>
<protein>
    <recommendedName>
        <fullName evidence="19">Receptor-like serine/threonine-protein kinase</fullName>
        <ecNumber evidence="19">2.7.11.1</ecNumber>
    </recommendedName>
</protein>
<evidence type="ECO:0000256" key="14">
    <source>
        <dbReference type="ARBA" id="ARBA00023157"/>
    </source>
</evidence>
<dbReference type="PROSITE" id="PS50948">
    <property type="entry name" value="PAN"/>
    <property type="match status" value="1"/>
</dbReference>
<dbReference type="SUPFAM" id="SSF56112">
    <property type="entry name" value="Protein kinase-like (PK-like)"/>
    <property type="match status" value="1"/>
</dbReference>
<dbReference type="Pfam" id="PF11883">
    <property type="entry name" value="DUF3403"/>
    <property type="match status" value="1"/>
</dbReference>
<evidence type="ECO:0000256" key="1">
    <source>
        <dbReference type="ARBA" id="ARBA00004251"/>
    </source>
</evidence>
<evidence type="ECO:0000256" key="21">
    <source>
        <dbReference type="PROSITE-ProRule" id="PRU10141"/>
    </source>
</evidence>
<comment type="caution">
    <text evidence="20">Lacks conserved residue(s) required for the propagation of feature annotation.</text>
</comment>
<name>A0AAN9SNN0_PSOTE</name>
<dbReference type="AlphaFoldDB" id="A0AAN9SNN0"/>
<keyword evidence="8" id="KW-0430">Lectin</keyword>
<gene>
    <name evidence="27" type="ORF">VNO78_11665</name>
</gene>
<keyword evidence="10 19" id="KW-0418">Kinase</keyword>
<feature type="transmembrane region" description="Helical" evidence="22">
    <location>
        <begin position="515"/>
        <end position="539"/>
    </location>
</feature>
<dbReference type="InterPro" id="IPR001245">
    <property type="entry name" value="Ser-Thr/Tyr_kinase_cat_dom"/>
</dbReference>
<dbReference type="EC" id="2.7.11.1" evidence="19"/>
<evidence type="ECO:0000256" key="7">
    <source>
        <dbReference type="ARBA" id="ARBA00022729"/>
    </source>
</evidence>
<dbReference type="Proteomes" id="UP001386955">
    <property type="component" value="Unassembled WGS sequence"/>
</dbReference>
<dbReference type="GO" id="GO:0048544">
    <property type="term" value="P:recognition of pollen"/>
    <property type="evidence" value="ECO:0007669"/>
    <property type="project" value="InterPro"/>
</dbReference>
<dbReference type="CDD" id="cd00054">
    <property type="entry name" value="EGF_CA"/>
    <property type="match status" value="1"/>
</dbReference>
<dbReference type="PROSITE" id="PS50927">
    <property type="entry name" value="BULB_LECTIN"/>
    <property type="match status" value="1"/>
</dbReference>
<evidence type="ECO:0000259" key="25">
    <source>
        <dbReference type="PROSITE" id="PS50927"/>
    </source>
</evidence>
<dbReference type="Pfam" id="PF08276">
    <property type="entry name" value="PAN_2"/>
    <property type="match status" value="1"/>
</dbReference>
<dbReference type="Pfam" id="PF01453">
    <property type="entry name" value="B_lectin"/>
    <property type="match status" value="1"/>
</dbReference>
<evidence type="ECO:0000259" key="23">
    <source>
        <dbReference type="PROSITE" id="PS50011"/>
    </source>
</evidence>
<dbReference type="InterPro" id="IPR017441">
    <property type="entry name" value="Protein_kinase_ATP_BS"/>
</dbReference>
<evidence type="ECO:0000256" key="6">
    <source>
        <dbReference type="ARBA" id="ARBA00022692"/>
    </source>
</evidence>
<comment type="caution">
    <text evidence="27">The sequence shown here is derived from an EMBL/GenBank/DDBJ whole genome shotgun (WGS) entry which is preliminary data.</text>
</comment>
<dbReference type="PROSITE" id="PS00108">
    <property type="entry name" value="PROTEIN_KINASE_ST"/>
    <property type="match status" value="1"/>
</dbReference>
<feature type="domain" description="Apple" evidence="26">
    <location>
        <begin position="416"/>
        <end position="496"/>
    </location>
</feature>
<evidence type="ECO:0000256" key="12">
    <source>
        <dbReference type="ARBA" id="ARBA00022989"/>
    </source>
</evidence>
<evidence type="ECO:0000256" key="10">
    <source>
        <dbReference type="ARBA" id="ARBA00022777"/>
    </source>
</evidence>
<dbReference type="InterPro" id="IPR000742">
    <property type="entry name" value="EGF"/>
</dbReference>
<dbReference type="InterPro" id="IPR011009">
    <property type="entry name" value="Kinase-like_dom_sf"/>
</dbReference>
<dbReference type="SMART" id="SM00108">
    <property type="entry name" value="B_lectin"/>
    <property type="match status" value="1"/>
</dbReference>
<dbReference type="CDD" id="cd00028">
    <property type="entry name" value="B_lectin"/>
    <property type="match status" value="1"/>
</dbReference>
<keyword evidence="28" id="KW-1185">Reference proteome</keyword>
<dbReference type="SMART" id="SM00473">
    <property type="entry name" value="PAN_AP"/>
    <property type="match status" value="1"/>
</dbReference>
<evidence type="ECO:0000259" key="26">
    <source>
        <dbReference type="PROSITE" id="PS50948"/>
    </source>
</evidence>
<dbReference type="PROSITE" id="PS00107">
    <property type="entry name" value="PROTEIN_KINASE_ATP"/>
    <property type="match status" value="1"/>
</dbReference>
<evidence type="ECO:0000256" key="15">
    <source>
        <dbReference type="ARBA" id="ARBA00023170"/>
    </source>
</evidence>
<keyword evidence="3 19" id="KW-0723">Serine/threonine-protein kinase</keyword>
<dbReference type="GO" id="GO:0004674">
    <property type="term" value="F:protein serine/threonine kinase activity"/>
    <property type="evidence" value="ECO:0007669"/>
    <property type="project" value="UniProtKB-KW"/>
</dbReference>
<keyword evidence="15" id="KW-0675">Receptor</keyword>
<keyword evidence="16" id="KW-0325">Glycoprotein</keyword>
<keyword evidence="14" id="KW-1015">Disulfide bond</keyword>
<dbReference type="PANTHER" id="PTHR27002:SF1095">
    <property type="entry name" value="G-TYPE LECTIN S-RECEPTOR-LIKE SERINE_THREONINE-PROTEIN KINASE RKS1"/>
    <property type="match status" value="1"/>
</dbReference>
<organism evidence="27 28">
    <name type="scientific">Psophocarpus tetragonolobus</name>
    <name type="common">Winged bean</name>
    <name type="synonym">Dolichos tetragonolobus</name>
    <dbReference type="NCBI Taxonomy" id="3891"/>
    <lineage>
        <taxon>Eukaryota</taxon>
        <taxon>Viridiplantae</taxon>
        <taxon>Streptophyta</taxon>
        <taxon>Embryophyta</taxon>
        <taxon>Tracheophyta</taxon>
        <taxon>Spermatophyta</taxon>
        <taxon>Magnoliopsida</taxon>
        <taxon>eudicotyledons</taxon>
        <taxon>Gunneridae</taxon>
        <taxon>Pentapetalae</taxon>
        <taxon>rosids</taxon>
        <taxon>fabids</taxon>
        <taxon>Fabales</taxon>
        <taxon>Fabaceae</taxon>
        <taxon>Papilionoideae</taxon>
        <taxon>50 kb inversion clade</taxon>
        <taxon>NPAAA clade</taxon>
        <taxon>indigoferoid/millettioid clade</taxon>
        <taxon>Phaseoleae</taxon>
        <taxon>Psophocarpus</taxon>
    </lineage>
</organism>
<evidence type="ECO:0000256" key="16">
    <source>
        <dbReference type="ARBA" id="ARBA00023180"/>
    </source>
</evidence>
<comment type="catalytic activity">
    <reaction evidence="18 19">
        <text>L-seryl-[protein] + ATP = O-phospho-L-seryl-[protein] + ADP + H(+)</text>
        <dbReference type="Rhea" id="RHEA:17989"/>
        <dbReference type="Rhea" id="RHEA-COMP:9863"/>
        <dbReference type="Rhea" id="RHEA-COMP:11604"/>
        <dbReference type="ChEBI" id="CHEBI:15378"/>
        <dbReference type="ChEBI" id="CHEBI:29999"/>
        <dbReference type="ChEBI" id="CHEBI:30616"/>
        <dbReference type="ChEBI" id="CHEBI:83421"/>
        <dbReference type="ChEBI" id="CHEBI:456216"/>
        <dbReference type="EC" id="2.7.11.1"/>
    </reaction>
</comment>
<evidence type="ECO:0000256" key="5">
    <source>
        <dbReference type="ARBA" id="ARBA00022679"/>
    </source>
</evidence>
<evidence type="ECO:0000256" key="22">
    <source>
        <dbReference type="SAM" id="Phobius"/>
    </source>
</evidence>
<evidence type="ECO:0000256" key="3">
    <source>
        <dbReference type="ARBA" id="ARBA00022527"/>
    </source>
</evidence>
<dbReference type="GO" id="GO:0030246">
    <property type="term" value="F:carbohydrate binding"/>
    <property type="evidence" value="ECO:0007669"/>
    <property type="project" value="UniProtKB-KW"/>
</dbReference>
<dbReference type="InterPro" id="IPR003609">
    <property type="entry name" value="Pan_app"/>
</dbReference>
<keyword evidence="2" id="KW-1003">Cell membrane</keyword>
<feature type="binding site" evidence="21">
    <location>
        <position position="619"/>
    </location>
    <ligand>
        <name>ATP</name>
        <dbReference type="ChEBI" id="CHEBI:30616"/>
    </ligand>
</feature>
<keyword evidence="5 19" id="KW-0808">Transferase</keyword>
<accession>A0AAN9SNN0</accession>
<keyword evidence="7" id="KW-0732">Signal</keyword>
<keyword evidence="11 19" id="KW-0067">ATP-binding</keyword>
<dbReference type="InterPro" id="IPR021820">
    <property type="entry name" value="S-locus_recpt_kinase_C"/>
</dbReference>
<dbReference type="Gene3D" id="3.30.200.20">
    <property type="entry name" value="Phosphorylase Kinase, domain 1"/>
    <property type="match status" value="1"/>
</dbReference>
<keyword evidence="6 22" id="KW-0812">Transmembrane</keyword>
<evidence type="ECO:0000256" key="18">
    <source>
        <dbReference type="ARBA" id="ARBA00048679"/>
    </source>
</evidence>
<dbReference type="FunFam" id="3.30.200.20:FF:000330">
    <property type="entry name" value="G-type lectin S-receptor-like serine/threonine-protein kinase At4g03230"/>
    <property type="match status" value="1"/>
</dbReference>